<dbReference type="InterPro" id="IPR052392">
    <property type="entry name" value="Kelch-BTB_domain-containing"/>
</dbReference>
<evidence type="ECO:0000256" key="2">
    <source>
        <dbReference type="ARBA" id="ARBA00022737"/>
    </source>
</evidence>
<dbReference type="InterPro" id="IPR011333">
    <property type="entry name" value="SKP1/BTB/POZ_sf"/>
</dbReference>
<dbReference type="Pfam" id="PF01344">
    <property type="entry name" value="Kelch_1"/>
    <property type="match status" value="2"/>
</dbReference>
<dbReference type="PANTHER" id="PTHR46375:SF3">
    <property type="entry name" value="KELCH REPEAT AND BTB DOMAIN-CONTAINING PROTEIN 13"/>
    <property type="match status" value="1"/>
</dbReference>
<evidence type="ECO:0000313" key="5">
    <source>
        <dbReference type="Proteomes" id="UP000838412"/>
    </source>
</evidence>
<keyword evidence="2" id="KW-0677">Repeat</keyword>
<evidence type="ECO:0000313" key="4">
    <source>
        <dbReference type="EMBL" id="CAH1232913.1"/>
    </source>
</evidence>
<dbReference type="SUPFAM" id="SSF54695">
    <property type="entry name" value="POZ domain"/>
    <property type="match status" value="2"/>
</dbReference>
<dbReference type="EMBL" id="OV696686">
    <property type="protein sequence ID" value="CAH1232913.1"/>
    <property type="molecule type" value="Genomic_DNA"/>
</dbReference>
<name>A0A8J9VMV7_BRALA</name>
<dbReference type="CDD" id="cd18186">
    <property type="entry name" value="BTB_POZ_ZBTB_KLHL-like"/>
    <property type="match status" value="1"/>
</dbReference>
<dbReference type="PIRSF" id="PIRSF037037">
    <property type="entry name" value="Kelch-like_protein_gigaxonin"/>
    <property type="match status" value="1"/>
</dbReference>
<reference evidence="4" key="1">
    <citation type="submission" date="2022-01" db="EMBL/GenBank/DDBJ databases">
        <authorList>
            <person name="Braso-Vives M."/>
        </authorList>
    </citation>
    <scope>NUCLEOTIDE SEQUENCE</scope>
</reference>
<proteinExistence type="predicted"/>
<dbReference type="InterPro" id="IPR000210">
    <property type="entry name" value="BTB/POZ_dom"/>
</dbReference>
<dbReference type="Proteomes" id="UP000838412">
    <property type="component" value="Chromosome 1"/>
</dbReference>
<dbReference type="InterPro" id="IPR017096">
    <property type="entry name" value="BTB-kelch_protein"/>
</dbReference>
<dbReference type="SUPFAM" id="SSF117281">
    <property type="entry name" value="Kelch motif"/>
    <property type="match status" value="1"/>
</dbReference>
<dbReference type="PROSITE" id="PS50097">
    <property type="entry name" value="BTB"/>
    <property type="match status" value="2"/>
</dbReference>
<dbReference type="SMART" id="SM00612">
    <property type="entry name" value="Kelch"/>
    <property type="match status" value="2"/>
</dbReference>
<feature type="domain" description="BTB" evidence="3">
    <location>
        <begin position="39"/>
        <end position="106"/>
    </location>
</feature>
<keyword evidence="5" id="KW-1185">Reference proteome</keyword>
<gene>
    <name evidence="4" type="primary">KLHL9</name>
    <name evidence="4" type="ORF">BLAG_LOCUS1835</name>
</gene>
<accession>A0A8J9VMV7</accession>
<feature type="domain" description="BTB" evidence="3">
    <location>
        <begin position="173"/>
        <end position="240"/>
    </location>
</feature>
<dbReference type="AlphaFoldDB" id="A0A8J9VMV7"/>
<dbReference type="SMART" id="SM00225">
    <property type="entry name" value="BTB"/>
    <property type="match status" value="2"/>
</dbReference>
<organism evidence="4 5">
    <name type="scientific">Branchiostoma lanceolatum</name>
    <name type="common">Common lancelet</name>
    <name type="synonym">Amphioxus lanceolatum</name>
    <dbReference type="NCBI Taxonomy" id="7740"/>
    <lineage>
        <taxon>Eukaryota</taxon>
        <taxon>Metazoa</taxon>
        <taxon>Chordata</taxon>
        <taxon>Cephalochordata</taxon>
        <taxon>Leptocardii</taxon>
        <taxon>Amphioxiformes</taxon>
        <taxon>Branchiostomatidae</taxon>
        <taxon>Branchiostoma</taxon>
    </lineage>
</organism>
<protein>
    <submittedName>
        <fullName evidence="4">KLHL9 protein</fullName>
    </submittedName>
</protein>
<evidence type="ECO:0000259" key="3">
    <source>
        <dbReference type="PROSITE" id="PS50097"/>
    </source>
</evidence>
<dbReference type="OrthoDB" id="45365at2759"/>
<sequence length="652" mass="72882">MATCEAGSVAPLLKKQINRHHREVLFQNLSCLLKDESFSDVHVLVEGKKYAANRNVLAACSEYLQAIVETGLTSERPDVVELPDLTTNEYKALNTLVYEPELFKDQQVPDLVCACEKLQIPVCLHANTCGASRKKGAPVEVDVYPELLAAVKDDMQRMVMARLQTYRRQRKFSDICIRVHRRNFKAHKNVLAAGSMYFHTMFTCGMKESAQDAIDLKGVTAGGLRGILDFMYTSEIAIKRDNVQDVLAVASFLQVKTLLDACAQFLYIHLDMENCCDVLIIAEAYGLTDLVSTVYDFMATHIDPRDKAGHIILHQLPQKHLNHLKNLPQQLIAAVSSKYIGNTSWAETPGLYYFSLKKDTWVQLTTLPDELRTTEHFEIAGTGGCIYIAGGRSFNSQMVTESKPSGRVFCFDTKIDSWSELAPLLMPRYNFALTAFDGHLYAIGGFAADSGGMVCQRPKVNCVECYNIETDTWEFACPLPTGVVNPTSTVCLGQIYLSAHPSCWDDKNRRLMCYDPDTNQWKTMKYAEWADMKFELSGMPLGDLVADHSHVYVVGQQKIATYNVISGEWTDCITLPPNGAAQSRNVKRVPRAMGGKIINFCDRGVVLSYNIKKNQWERLSAFPGGMNESSAIIRTCTLTAKPLKAVKTSRVY</sequence>
<dbReference type="Gene3D" id="2.120.10.80">
    <property type="entry name" value="Kelch-type beta propeller"/>
    <property type="match status" value="1"/>
</dbReference>
<dbReference type="Pfam" id="PF00651">
    <property type="entry name" value="BTB"/>
    <property type="match status" value="2"/>
</dbReference>
<evidence type="ECO:0000256" key="1">
    <source>
        <dbReference type="ARBA" id="ARBA00022441"/>
    </source>
</evidence>
<dbReference type="InterPro" id="IPR015915">
    <property type="entry name" value="Kelch-typ_b-propeller"/>
</dbReference>
<keyword evidence="1" id="KW-0880">Kelch repeat</keyword>
<dbReference type="PANTHER" id="PTHR46375">
    <property type="entry name" value="KELCH REPEAT AND BTB DOMAIN-CONTAINING PROTEIN 13-RELATED"/>
    <property type="match status" value="1"/>
</dbReference>
<dbReference type="InterPro" id="IPR006652">
    <property type="entry name" value="Kelch_1"/>
</dbReference>
<dbReference type="Gene3D" id="3.30.710.10">
    <property type="entry name" value="Potassium Channel Kv1.1, Chain A"/>
    <property type="match status" value="2"/>
</dbReference>